<gene>
    <name evidence="3" type="ORF">Ciccas_000838</name>
</gene>
<name>A0ABD2QLS0_9PLAT</name>
<evidence type="ECO:0000256" key="2">
    <source>
        <dbReference type="SAM" id="Phobius"/>
    </source>
</evidence>
<protein>
    <submittedName>
        <fullName evidence="3">Uncharacterized protein</fullName>
    </submittedName>
</protein>
<sequence length="464" mass="51179">MSGKLTKRSQLGIYQCVLSVTDADDRNPQWDSYSAILHMVNEEIVALPRGLSIEQTTPQLTPMARPMPSQLAAYVSWKPADRLVMEAIHSSGLQKPSVRYVLQISTQNENSSIPEALDGLLSAQHMDWTDAMDVPLQAKRNDTLGVHYIYLQDSILKPGRQYRLRVESGGGIHVTWTYAGDGSDQDPFQDPFQVSGRKRGPILVPDEFVILVRPVKNSNTQGGKIEYGPYRQLRVRGSSKRSGTVQNLNSTSNYQVLVYATKGEGESRMITLFSSPMHANLLVSNEFRLFEFFNNNRMLYLIVAASMGALLLFISILILLFGCRQRRQHNARNRSLRGSKAAGYPYLYNDVSKAAQNVGMGGMGQGGPPPTAVVNPSVSGPQAMSPEQQAQLQADQYAASIHQARMMAAAASGYGPQNPNGMGHLPHHQSHQSLLLASQQGSLPNGILTSPMVRYTTRYIQFQS</sequence>
<keyword evidence="2" id="KW-0812">Transmembrane</keyword>
<evidence type="ECO:0000256" key="1">
    <source>
        <dbReference type="SAM" id="MobiDB-lite"/>
    </source>
</evidence>
<keyword evidence="2" id="KW-1133">Transmembrane helix</keyword>
<keyword evidence="2" id="KW-0472">Membrane</keyword>
<dbReference type="Proteomes" id="UP001626550">
    <property type="component" value="Unassembled WGS sequence"/>
</dbReference>
<accession>A0ABD2QLS0</accession>
<evidence type="ECO:0000313" key="3">
    <source>
        <dbReference type="EMBL" id="KAL3320483.1"/>
    </source>
</evidence>
<reference evidence="3 4" key="1">
    <citation type="submission" date="2024-11" db="EMBL/GenBank/DDBJ databases">
        <title>Adaptive evolution of stress response genes in parasites aligns with host niche diversity.</title>
        <authorList>
            <person name="Hahn C."/>
            <person name="Resl P."/>
        </authorList>
    </citation>
    <scope>NUCLEOTIDE SEQUENCE [LARGE SCALE GENOMIC DNA]</scope>
    <source>
        <strain evidence="3">EGGRZ-B1_66</strain>
        <tissue evidence="3">Body</tissue>
    </source>
</reference>
<dbReference type="EMBL" id="JBJKFK010000049">
    <property type="protein sequence ID" value="KAL3320483.1"/>
    <property type="molecule type" value="Genomic_DNA"/>
</dbReference>
<feature type="transmembrane region" description="Helical" evidence="2">
    <location>
        <begin position="298"/>
        <end position="322"/>
    </location>
</feature>
<comment type="caution">
    <text evidence="3">The sequence shown here is derived from an EMBL/GenBank/DDBJ whole genome shotgun (WGS) entry which is preliminary data.</text>
</comment>
<proteinExistence type="predicted"/>
<feature type="region of interest" description="Disordered" evidence="1">
    <location>
        <begin position="414"/>
        <end position="433"/>
    </location>
</feature>
<dbReference type="AlphaFoldDB" id="A0ABD2QLS0"/>
<organism evidence="3 4">
    <name type="scientific">Cichlidogyrus casuarinus</name>
    <dbReference type="NCBI Taxonomy" id="1844966"/>
    <lineage>
        <taxon>Eukaryota</taxon>
        <taxon>Metazoa</taxon>
        <taxon>Spiralia</taxon>
        <taxon>Lophotrochozoa</taxon>
        <taxon>Platyhelminthes</taxon>
        <taxon>Monogenea</taxon>
        <taxon>Monopisthocotylea</taxon>
        <taxon>Dactylogyridea</taxon>
        <taxon>Ancyrocephalidae</taxon>
        <taxon>Cichlidogyrus</taxon>
    </lineage>
</organism>
<keyword evidence="4" id="KW-1185">Reference proteome</keyword>
<evidence type="ECO:0000313" key="4">
    <source>
        <dbReference type="Proteomes" id="UP001626550"/>
    </source>
</evidence>